<evidence type="ECO:0000313" key="4">
    <source>
        <dbReference type="WBParaSite" id="SSTP_0000402900.1"/>
    </source>
</evidence>
<evidence type="ECO:0000313" key="3">
    <source>
        <dbReference type="Proteomes" id="UP000035681"/>
    </source>
</evidence>
<protein>
    <submittedName>
        <fullName evidence="5">LITAF domain-containing protein</fullName>
    </submittedName>
</protein>
<evidence type="ECO:0000256" key="2">
    <source>
        <dbReference type="SAM" id="Phobius"/>
    </source>
</evidence>
<dbReference type="WBParaSite" id="TCONS_00008301.p1">
    <property type="protein sequence ID" value="TCONS_00008301.p1"/>
    <property type="gene ID" value="XLOC_006254"/>
</dbReference>
<keyword evidence="2" id="KW-0472">Membrane</keyword>
<keyword evidence="3" id="KW-1185">Reference proteome</keyword>
<accession>A0A0K0E3F7</accession>
<feature type="compositionally biased region" description="Basic and acidic residues" evidence="1">
    <location>
        <begin position="49"/>
        <end position="62"/>
    </location>
</feature>
<evidence type="ECO:0000256" key="1">
    <source>
        <dbReference type="SAM" id="MobiDB-lite"/>
    </source>
</evidence>
<dbReference type="AlphaFoldDB" id="A0A0K0E3F7"/>
<organism evidence="4">
    <name type="scientific">Strongyloides stercoralis</name>
    <name type="common">Threadworm</name>
    <dbReference type="NCBI Taxonomy" id="6248"/>
    <lineage>
        <taxon>Eukaryota</taxon>
        <taxon>Metazoa</taxon>
        <taxon>Ecdysozoa</taxon>
        <taxon>Nematoda</taxon>
        <taxon>Chromadorea</taxon>
        <taxon>Rhabditida</taxon>
        <taxon>Tylenchina</taxon>
        <taxon>Panagrolaimomorpha</taxon>
        <taxon>Strongyloidoidea</taxon>
        <taxon>Strongyloididae</taxon>
        <taxon>Strongyloides</taxon>
    </lineage>
</organism>
<keyword evidence="2" id="KW-1133">Transmembrane helix</keyword>
<feature type="compositionally biased region" description="Polar residues" evidence="1">
    <location>
        <begin position="37"/>
        <end position="48"/>
    </location>
</feature>
<dbReference type="Proteomes" id="UP000035681">
    <property type="component" value="Unplaced"/>
</dbReference>
<feature type="transmembrane region" description="Helical" evidence="2">
    <location>
        <begin position="107"/>
        <end position="131"/>
    </location>
</feature>
<reference evidence="4" key="1">
    <citation type="submission" date="2015-08" db="UniProtKB">
        <authorList>
            <consortium name="WormBaseParasite"/>
        </authorList>
    </citation>
    <scope>IDENTIFICATION</scope>
</reference>
<keyword evidence="2" id="KW-0812">Transmembrane</keyword>
<proteinExistence type="predicted"/>
<dbReference type="WBParaSite" id="SSTP_0000402900.1">
    <property type="protein sequence ID" value="SSTP_0000402900.1"/>
    <property type="gene ID" value="SSTP_0000402900"/>
</dbReference>
<evidence type="ECO:0000313" key="5">
    <source>
        <dbReference type="WBParaSite" id="TCONS_00008301.p1"/>
    </source>
</evidence>
<name>A0A0K0E3F7_STRER</name>
<feature type="region of interest" description="Disordered" evidence="1">
    <location>
        <begin position="1"/>
        <end position="87"/>
    </location>
</feature>
<feature type="compositionally biased region" description="Basic and acidic residues" evidence="1">
    <location>
        <begin position="13"/>
        <end position="36"/>
    </location>
</feature>
<sequence length="147" mass="16679">MAFCQEDPNIHSLKKDNDDLVEDKPYYEMDSREKTQKSTTETVKSSTPLKKETEPSSSEEKTTSTTNEEETTVYVEEKVSSSTAEESTEYFTTTTPCPVCPTCTTNFALGTFFFGNFFGMALMLIMGYIYLSWLRRASSIPQSARLY</sequence>